<dbReference type="InterPro" id="IPR001466">
    <property type="entry name" value="Beta-lactam-related"/>
</dbReference>
<comment type="caution">
    <text evidence="2">The sequence shown here is derived from an EMBL/GenBank/DDBJ whole genome shotgun (WGS) entry which is preliminary data.</text>
</comment>
<dbReference type="OrthoDB" id="9801061at2"/>
<evidence type="ECO:0000259" key="1">
    <source>
        <dbReference type="Pfam" id="PF00144"/>
    </source>
</evidence>
<dbReference type="Pfam" id="PF00144">
    <property type="entry name" value="Beta-lactamase"/>
    <property type="match status" value="1"/>
</dbReference>
<sequence length="480" mass="51285">MGAARALMLASALVAGCAGPAGGGRPDDAGLAPQADALLSEALAVQPFSGALVMMRDGRVVHAQGWGLADRGSGVPFTPETPSDGGSLAKTFTAASVWWLVHEGRLALASPVRHLVPEYPHDCVTVAHLLAHSAGLAPDYAGFDRHFHPGQARSTAALLQLAGRDAPEPAFAPGTGFAYSDLGYDALALAVERASGQPYADFVRERFFRPHGLVHSFVRPVRLADWPVPRTRGYRWRDGRWEDHDAYDDEAFVGGSNLVFSAGDLARWGQAWALGGALPAAAETPARQRPRIAGRVSALDGLHWWCDDGGTRCHFIGALNGFHALVFWDRARRESVGLVTNTELPPWTLFTLERGLVDRLAGREPPATERWAALLATRHDAADVAAAVRSTGCFRLPDGRQVTLIRDGAALQLQIDDQPPEGLEHVAGRVYRRPADESWVAMEAGSTGLGRLHLRSLYDDLTATAAAPCATGTPTGRPPA</sequence>
<organism evidence="2 3">
    <name type="scientific">Rubrivivax albus</name>
    <dbReference type="NCBI Taxonomy" id="2499835"/>
    <lineage>
        <taxon>Bacteria</taxon>
        <taxon>Pseudomonadati</taxon>
        <taxon>Pseudomonadota</taxon>
        <taxon>Betaproteobacteria</taxon>
        <taxon>Burkholderiales</taxon>
        <taxon>Sphaerotilaceae</taxon>
        <taxon>Rubrivivax</taxon>
    </lineage>
</organism>
<dbReference type="RefSeq" id="WP_128195211.1">
    <property type="nucleotide sequence ID" value="NZ_SACT01000001.1"/>
</dbReference>
<dbReference type="PANTHER" id="PTHR46825">
    <property type="entry name" value="D-ALANYL-D-ALANINE-CARBOXYPEPTIDASE/ENDOPEPTIDASE AMPH"/>
    <property type="match status" value="1"/>
</dbReference>
<name>A0A437K0F7_9BURK</name>
<dbReference type="GO" id="GO:0016787">
    <property type="term" value="F:hydrolase activity"/>
    <property type="evidence" value="ECO:0007669"/>
    <property type="project" value="UniProtKB-KW"/>
</dbReference>
<evidence type="ECO:0000313" key="2">
    <source>
        <dbReference type="EMBL" id="RVT53743.1"/>
    </source>
</evidence>
<dbReference type="Gene3D" id="3.40.710.10">
    <property type="entry name" value="DD-peptidase/beta-lactamase superfamily"/>
    <property type="match status" value="1"/>
</dbReference>
<protein>
    <submittedName>
        <fullName evidence="2">Class A beta-lactamase-related serine hydrolase</fullName>
    </submittedName>
</protein>
<reference evidence="2 3" key="1">
    <citation type="submission" date="2019-01" db="EMBL/GenBank/DDBJ databases">
        <authorList>
            <person name="Chen W.-M."/>
        </authorList>
    </citation>
    <scope>NUCLEOTIDE SEQUENCE [LARGE SCALE GENOMIC DNA]</scope>
    <source>
        <strain evidence="2 3">ICH-3</strain>
    </source>
</reference>
<evidence type="ECO:0000313" key="3">
    <source>
        <dbReference type="Proteomes" id="UP000288178"/>
    </source>
</evidence>
<keyword evidence="3" id="KW-1185">Reference proteome</keyword>
<dbReference type="EMBL" id="SACT01000001">
    <property type="protein sequence ID" value="RVT53743.1"/>
    <property type="molecule type" value="Genomic_DNA"/>
</dbReference>
<feature type="domain" description="Beta-lactamase-related" evidence="1">
    <location>
        <begin position="50"/>
        <end position="346"/>
    </location>
</feature>
<dbReference type="InterPro" id="IPR050491">
    <property type="entry name" value="AmpC-like"/>
</dbReference>
<accession>A0A437K0F7</accession>
<dbReference type="PANTHER" id="PTHR46825:SF9">
    <property type="entry name" value="BETA-LACTAMASE-RELATED DOMAIN-CONTAINING PROTEIN"/>
    <property type="match status" value="1"/>
</dbReference>
<keyword evidence="2" id="KW-0378">Hydrolase</keyword>
<gene>
    <name evidence="2" type="ORF">ENE75_02290</name>
</gene>
<dbReference type="AlphaFoldDB" id="A0A437K0F7"/>
<dbReference type="SUPFAM" id="SSF56601">
    <property type="entry name" value="beta-lactamase/transpeptidase-like"/>
    <property type="match status" value="1"/>
</dbReference>
<dbReference type="InterPro" id="IPR012338">
    <property type="entry name" value="Beta-lactam/transpept-like"/>
</dbReference>
<dbReference type="Proteomes" id="UP000288178">
    <property type="component" value="Unassembled WGS sequence"/>
</dbReference>
<dbReference type="PROSITE" id="PS51257">
    <property type="entry name" value="PROKAR_LIPOPROTEIN"/>
    <property type="match status" value="1"/>
</dbReference>
<proteinExistence type="predicted"/>